<name>A0A1Y2AF47_9FUNG</name>
<dbReference type="PROSITE" id="PS01039">
    <property type="entry name" value="SBP_BACTERIAL_3"/>
    <property type="match status" value="5"/>
</dbReference>
<dbReference type="InterPro" id="IPR001638">
    <property type="entry name" value="Solute-binding_3/MltF_N"/>
</dbReference>
<organism evidence="6 7">
    <name type="scientific">Neocallimastix californiae</name>
    <dbReference type="NCBI Taxonomy" id="1754190"/>
    <lineage>
        <taxon>Eukaryota</taxon>
        <taxon>Fungi</taxon>
        <taxon>Fungi incertae sedis</taxon>
        <taxon>Chytridiomycota</taxon>
        <taxon>Chytridiomycota incertae sedis</taxon>
        <taxon>Neocallimastigomycetes</taxon>
        <taxon>Neocallimastigales</taxon>
        <taxon>Neocallimastigaceae</taxon>
        <taxon>Neocallimastix</taxon>
    </lineage>
</organism>
<dbReference type="Pfam" id="PF00497">
    <property type="entry name" value="SBP_bac_3"/>
    <property type="match status" value="6"/>
</dbReference>
<dbReference type="SUPFAM" id="SSF53850">
    <property type="entry name" value="Periplasmic binding protein-like II"/>
    <property type="match status" value="6"/>
</dbReference>
<dbReference type="STRING" id="1754190.A0A1Y2AF47"/>
<accession>A0A1Y2AF47</accession>
<feature type="domain" description="Solute-binding protein family 3/N-terminal" evidence="4">
    <location>
        <begin position="978"/>
        <end position="1200"/>
    </location>
</feature>
<keyword evidence="3" id="KW-0472">Membrane</keyword>
<keyword evidence="2" id="KW-0732">Signal</keyword>
<evidence type="ECO:0000256" key="1">
    <source>
        <dbReference type="ARBA" id="ARBA00004196"/>
    </source>
</evidence>
<dbReference type="Proteomes" id="UP000193920">
    <property type="component" value="Unassembled WGS sequence"/>
</dbReference>
<feature type="domain" description="Solute-binding protein family 3/N-terminal" evidence="4">
    <location>
        <begin position="491"/>
        <end position="714"/>
    </location>
</feature>
<protein>
    <submittedName>
        <fullName evidence="6">Periplasmic binding protein-like II</fullName>
    </submittedName>
</protein>
<dbReference type="SMART" id="SM00062">
    <property type="entry name" value="PBPb"/>
    <property type="match status" value="6"/>
</dbReference>
<comment type="subcellular location">
    <subcellularLocation>
        <location evidence="1">Cell envelope</location>
    </subcellularLocation>
</comment>
<proteinExistence type="predicted"/>
<evidence type="ECO:0000256" key="3">
    <source>
        <dbReference type="SAM" id="Phobius"/>
    </source>
</evidence>
<dbReference type="OrthoDB" id="2139083at2759"/>
<sequence length="1468" mass="166308">MSNGEMIIGIEYNKPPMTYYDNSSDLTGFDIEFAEAICSKLGVDIIFKEISWDMKETELETKNVDCVWSAFTITETRLQSFEFTRPYLHNKQVVVIRRSDVSKFTDTKSLSGAKMSAAVATTGEEALLGDPYLSQSDYTESSTQKDALDILKKGLCDAIVIDYTFAKFYITNDESELMVIENINLQEEQYGVGFRHGSDMTQKINNLFLNMILDGSLTTLSEKYNIYDLYSPIILTDYDYIMNKGKMIVGFQENLPPMNYYDQNGQLVGIDVDFAKAVCEELGIDIEFKVIVWDDKEIDLKNRRIDCIWSALTVTDERREIMKFSRVYMSNTQVIMIRKSDAAKFTTLEDFVDSTMSSAVGSVGENVIKNDQYLSKANFINSSSSDESIVILNNGDVDAIVIDYTIALGSIANGFPNLMIVEGINFGEEVYAVGFRYGSDMTIRLNEIINSMISDGRLESLANKYNLADLYNAAVKDDGKSDMNYIMSKGELVVGIEDNSSIMSYYNDNGKLIGFDIEFATTVCSRLGIYVIFKNIDWDKKETELNDRNIDCLWNSLTVTEENHDNFEFSIGYLINRQVVVIRKSDESKYINLESLSGVKMSAGHSTIGEELFNTDPYLSKAKYTASSSQNEAIVALKNKIVDAIVIDYTLAQGYIKRSNSDLMIVEGISLKEEPYRIGFRAGSDMAKKINNVILDMIIDDTLSTIAKTYDLIDFYTPLKITDADYIIRNGKMIIAYDGEFPPMNYYDNNGKMIGFDVELANAICNGLGIEVEFKLINWDEKEYELKNRNVDCILNGLTISDERRSVMKFSRVYMKYRPVIIIRKSDVLIYHDIESLSTGKISAEHDTPEENSIKDNVYLSKAEYIPSSTQINAIIGLRNKDFDAVIIDSTSAIGYINNGYSDLMIFSEIEDEEEKSYGIGFRLKSNMTVRVNELINEMINDGTLELIAKKYGLLDHYKSAIKKNEDSELDDIMSEGELIIGINVSGAPMSYYNEYDELTGFDTEFAKLVCSKLGIDAVFKIIEWSKKEEELNNKNIDCVWNAFTVTPERRNYFEFTNPYLSNRQAVVIRISDASKFNDKKSLSEVKLTAVLGTSSEQVVKEELNISEEKYTSSSTYEEAISGLKNKNFDALIIDFSVAKGVVAINSDLMIADKIILHEEQYAIGFRINSDITEKVNSIMLDMILDNTLDTLAEKYDLVDLFEPVKITDASYIMNNGKMIIGFDGTLAPMAYYDDNHQLTGFDIDFAKVVCKELGISAEFKPIEWTEKEGDLKNRDIDCIWSGLSVTEKRREIMKFSRVYMNNRQAVVIRKSNIIRFYTLESLSEKRLTTKTGTLGESAIKTFLPNAIFKGFYSLDDAFIALQKGEADALVIDYTMAKDKINNGFSDLMILESIKLMDDQYAIGFRHGSDMSKKVNEVIKQMISDGRLNEIAEKYDLLNLYMNKKKVSNVTIIAFILMILYTLLLLLL</sequence>
<feature type="domain" description="Solute-binding protein family 3/N-terminal" evidence="4">
    <location>
        <begin position="5"/>
        <end position="228"/>
    </location>
</feature>
<dbReference type="InterPro" id="IPR001320">
    <property type="entry name" value="Iontro_rcpt_C"/>
</dbReference>
<evidence type="ECO:0000259" key="4">
    <source>
        <dbReference type="SMART" id="SM00062"/>
    </source>
</evidence>
<dbReference type="GO" id="GO:0015276">
    <property type="term" value="F:ligand-gated monoatomic ion channel activity"/>
    <property type="evidence" value="ECO:0007669"/>
    <property type="project" value="InterPro"/>
</dbReference>
<evidence type="ECO:0000313" key="7">
    <source>
        <dbReference type="Proteomes" id="UP000193920"/>
    </source>
</evidence>
<comment type="caution">
    <text evidence="6">The sequence shown here is derived from an EMBL/GenBank/DDBJ whole genome shotgun (WGS) entry which is preliminary data.</text>
</comment>
<feature type="domain" description="Solute-binding protein family 3/N-terminal" evidence="4">
    <location>
        <begin position="246"/>
        <end position="469"/>
    </location>
</feature>
<dbReference type="Gene3D" id="3.40.190.10">
    <property type="entry name" value="Periplasmic binding protein-like II"/>
    <property type="match status" value="12"/>
</dbReference>
<keyword evidence="3" id="KW-1133">Transmembrane helix</keyword>
<evidence type="ECO:0000256" key="2">
    <source>
        <dbReference type="ARBA" id="ARBA00022729"/>
    </source>
</evidence>
<feature type="transmembrane region" description="Helical" evidence="3">
    <location>
        <begin position="1447"/>
        <end position="1467"/>
    </location>
</feature>
<dbReference type="InterPro" id="IPR018313">
    <property type="entry name" value="SBP_3_CS"/>
</dbReference>
<keyword evidence="7" id="KW-1185">Reference proteome</keyword>
<feature type="domain" description="Solute-binding protein family 3/N-terminal" evidence="4">
    <location>
        <begin position="732"/>
        <end position="956"/>
    </location>
</feature>
<dbReference type="PANTHER" id="PTHR35936:SF34">
    <property type="entry name" value="ABC TRANSPORTER EXTRACELLULAR-BINDING PROTEIN YCKB-RELATED"/>
    <property type="match status" value="1"/>
</dbReference>
<keyword evidence="3" id="KW-0812">Transmembrane</keyword>
<dbReference type="PANTHER" id="PTHR35936">
    <property type="entry name" value="MEMBRANE-BOUND LYTIC MUREIN TRANSGLYCOSYLASE F"/>
    <property type="match status" value="1"/>
</dbReference>
<dbReference type="GO" id="GO:0016020">
    <property type="term" value="C:membrane"/>
    <property type="evidence" value="ECO:0007669"/>
    <property type="project" value="InterPro"/>
</dbReference>
<dbReference type="SMART" id="SM00079">
    <property type="entry name" value="PBPe"/>
    <property type="match status" value="1"/>
</dbReference>
<dbReference type="EMBL" id="MCOG01000285">
    <property type="protein sequence ID" value="ORY20585.1"/>
    <property type="molecule type" value="Genomic_DNA"/>
</dbReference>
<evidence type="ECO:0000313" key="6">
    <source>
        <dbReference type="EMBL" id="ORY20585.1"/>
    </source>
</evidence>
<feature type="domain" description="Solute-binding protein family 3/N-terminal" evidence="4">
    <location>
        <begin position="1218"/>
        <end position="1439"/>
    </location>
</feature>
<reference evidence="6 7" key="1">
    <citation type="submission" date="2016-08" db="EMBL/GenBank/DDBJ databases">
        <title>A Parts List for Fungal Cellulosomes Revealed by Comparative Genomics.</title>
        <authorList>
            <consortium name="DOE Joint Genome Institute"/>
            <person name="Haitjema C.H."/>
            <person name="Gilmore S.P."/>
            <person name="Henske J.K."/>
            <person name="Solomon K.V."/>
            <person name="De Groot R."/>
            <person name="Kuo A."/>
            <person name="Mondo S.J."/>
            <person name="Salamov A.A."/>
            <person name="Labutti K."/>
            <person name="Zhao Z."/>
            <person name="Chiniquy J."/>
            <person name="Barry K."/>
            <person name="Brewer H.M."/>
            <person name="Purvine S.O."/>
            <person name="Wright A.T."/>
            <person name="Boxma B."/>
            <person name="Van Alen T."/>
            <person name="Hackstein J.H."/>
            <person name="Baker S.E."/>
            <person name="Grigoriev I.V."/>
            <person name="O'Malley M.A."/>
        </authorList>
    </citation>
    <scope>NUCLEOTIDE SEQUENCE [LARGE SCALE GENOMIC DNA]</scope>
    <source>
        <strain evidence="6 7">G1</strain>
    </source>
</reference>
<feature type="domain" description="Ionotropic glutamate receptor C-terminal" evidence="5">
    <location>
        <begin position="978"/>
        <end position="1197"/>
    </location>
</feature>
<gene>
    <name evidence="6" type="ORF">LY90DRAFT_707788</name>
</gene>
<evidence type="ECO:0000259" key="5">
    <source>
        <dbReference type="SMART" id="SM00079"/>
    </source>
</evidence>